<evidence type="ECO:0000313" key="2">
    <source>
        <dbReference type="EMBL" id="ORW03356.1"/>
    </source>
</evidence>
<accession>A0A1X1XX30</accession>
<reference evidence="2 3" key="1">
    <citation type="submission" date="2016-01" db="EMBL/GenBank/DDBJ databases">
        <title>The new phylogeny of the genus Mycobacterium.</title>
        <authorList>
            <person name="Tarcisio F."/>
            <person name="Conor M."/>
            <person name="Antonella G."/>
            <person name="Elisabetta G."/>
            <person name="Giulia F.S."/>
            <person name="Sara T."/>
            <person name="Anna F."/>
            <person name="Clotilde B."/>
            <person name="Roberto B."/>
            <person name="Veronica D.S."/>
            <person name="Fabio R."/>
            <person name="Monica P."/>
            <person name="Olivier J."/>
            <person name="Enrico T."/>
            <person name="Nicola S."/>
        </authorList>
    </citation>
    <scope>NUCLEOTIDE SEQUENCE [LARGE SCALE GENOMIC DNA]</scope>
    <source>
        <strain evidence="2 3">DSM 45166</strain>
    </source>
</reference>
<evidence type="ECO:0000313" key="3">
    <source>
        <dbReference type="Proteomes" id="UP000193487"/>
    </source>
</evidence>
<dbReference type="EMBL" id="LQPE01000120">
    <property type="protein sequence ID" value="ORW03356.1"/>
    <property type="molecule type" value="Genomic_DNA"/>
</dbReference>
<name>A0A1X1XX30_9MYCO</name>
<gene>
    <name evidence="2" type="ORF">AWC14_05270</name>
</gene>
<keyword evidence="3" id="KW-1185">Reference proteome</keyword>
<proteinExistence type="predicted"/>
<sequence length="503" mass="55101">MTEVWIAATTIEHADRTPSVTVPVTVEGSSRCACVHDLLEVRSADVPYARDERKLRSQIRKLNEEIDSRRPEEVDPDSAVRARCETLPALLLVGFEPHDGTHSDFAVAVKSLVALRHVDYPKPWGEAAENEALADAVIEELERRDLITTGNALWLLGELTPDEAAEAGFSPDPAIRTAAIVRLFTDKNPDIHAAIRIAITSQSTRKRITTKLLHDIATSLVLRSVAEEDARKRERTRKYLKEALSGELAKEWEATFRDHEELAAAADGEVVSGNAGSATRELAARSAYPLVVSGALTADRGSTNSDQPDRRNPGEVIDRMRMSPRGVRQLRQALVDFAAGRKVRFIDENGSEATKPDGAVVLASDAMLRRTYPRAGEGPAPVPTPKTPAELLDNALSELATAVQSVETAVRKVEAVRSEDGTPAIDSLGADRADCDAWRNILYDTLERLPIWKQKGIQRHGIENEAESEDAGTEFDDAIEDDIVDDVDAESLGMEFDDERVSP</sequence>
<dbReference type="AlphaFoldDB" id="A0A1X1XX30"/>
<feature type="compositionally biased region" description="Basic and acidic residues" evidence="1">
    <location>
        <begin position="307"/>
        <end position="316"/>
    </location>
</feature>
<comment type="caution">
    <text evidence="2">The sequence shown here is derived from an EMBL/GenBank/DDBJ whole genome shotgun (WGS) entry which is preliminary data.</text>
</comment>
<feature type="region of interest" description="Disordered" evidence="1">
    <location>
        <begin position="297"/>
        <end position="316"/>
    </location>
</feature>
<evidence type="ECO:0000256" key="1">
    <source>
        <dbReference type="SAM" id="MobiDB-lite"/>
    </source>
</evidence>
<organism evidence="2 3">
    <name type="scientific">Mycobacterium kyorinense</name>
    <dbReference type="NCBI Taxonomy" id="487514"/>
    <lineage>
        <taxon>Bacteria</taxon>
        <taxon>Bacillati</taxon>
        <taxon>Actinomycetota</taxon>
        <taxon>Actinomycetes</taxon>
        <taxon>Mycobacteriales</taxon>
        <taxon>Mycobacteriaceae</taxon>
        <taxon>Mycobacterium</taxon>
    </lineage>
</organism>
<protein>
    <submittedName>
        <fullName evidence="2">Uncharacterized protein</fullName>
    </submittedName>
</protein>
<dbReference type="Proteomes" id="UP000193487">
    <property type="component" value="Unassembled WGS sequence"/>
</dbReference>